<reference evidence="2 3" key="1">
    <citation type="submission" date="2013-05" db="EMBL/GenBank/DDBJ databases">
        <title>Genome assembly of Chondromyces apiculatus DSM 436.</title>
        <authorList>
            <person name="Sharma G."/>
            <person name="Khatri I."/>
            <person name="Kaur C."/>
            <person name="Mayilraj S."/>
            <person name="Subramanian S."/>
        </authorList>
    </citation>
    <scope>NUCLEOTIDE SEQUENCE [LARGE SCALE GENOMIC DNA]</scope>
    <source>
        <strain evidence="2 3">DSM 436</strain>
    </source>
</reference>
<name>A0A017T9B2_9BACT</name>
<evidence type="ECO:0000256" key="1">
    <source>
        <dbReference type="SAM" id="MobiDB-lite"/>
    </source>
</evidence>
<evidence type="ECO:0000313" key="2">
    <source>
        <dbReference type="EMBL" id="EYF05512.1"/>
    </source>
</evidence>
<protein>
    <submittedName>
        <fullName evidence="2">Uncharacterized protein</fullName>
    </submittedName>
</protein>
<dbReference type="EMBL" id="ASRX01000023">
    <property type="protein sequence ID" value="EYF05512.1"/>
    <property type="molecule type" value="Genomic_DNA"/>
</dbReference>
<gene>
    <name evidence="2" type="ORF">CAP_3240</name>
</gene>
<dbReference type="RefSeq" id="WP_044241734.1">
    <property type="nucleotide sequence ID" value="NZ_ASRX01000023.1"/>
</dbReference>
<organism evidence="2 3">
    <name type="scientific">Chondromyces apiculatus DSM 436</name>
    <dbReference type="NCBI Taxonomy" id="1192034"/>
    <lineage>
        <taxon>Bacteria</taxon>
        <taxon>Pseudomonadati</taxon>
        <taxon>Myxococcota</taxon>
        <taxon>Polyangia</taxon>
        <taxon>Polyangiales</taxon>
        <taxon>Polyangiaceae</taxon>
        <taxon>Chondromyces</taxon>
    </lineage>
</organism>
<feature type="region of interest" description="Disordered" evidence="1">
    <location>
        <begin position="136"/>
        <end position="167"/>
    </location>
</feature>
<sequence>MGTPTDPEVGDRHIDARALDYLVDLTPRELRGLRKEQPGIEEVLMELVAHQTAWGGKGGITEEEFVAFTTMNERIAQLDRFLAPLAKLAEMVAETRHHLADKRERQIAMIAASVERRGKEHPEVLARYAKTRAYRSAAAKKGWKTRRRNAEAGQHAGPDAAQASGSS</sequence>
<dbReference type="AlphaFoldDB" id="A0A017T9B2"/>
<evidence type="ECO:0000313" key="3">
    <source>
        <dbReference type="Proteomes" id="UP000019678"/>
    </source>
</evidence>
<accession>A0A017T9B2</accession>
<keyword evidence="3" id="KW-1185">Reference proteome</keyword>
<dbReference type="Proteomes" id="UP000019678">
    <property type="component" value="Unassembled WGS sequence"/>
</dbReference>
<proteinExistence type="predicted"/>
<comment type="caution">
    <text evidence="2">The sequence shown here is derived from an EMBL/GenBank/DDBJ whole genome shotgun (WGS) entry which is preliminary data.</text>
</comment>
<dbReference type="OrthoDB" id="5516733at2"/>
<dbReference type="eggNOG" id="ENOG5031DAP">
    <property type="taxonomic scope" value="Bacteria"/>
</dbReference>